<evidence type="ECO:0000259" key="4">
    <source>
        <dbReference type="Pfam" id="PF25973"/>
    </source>
</evidence>
<organism evidence="6 7">
    <name type="scientific">Shewanella morhuae</name>
    <dbReference type="NCBI Taxonomy" id="365591"/>
    <lineage>
        <taxon>Bacteria</taxon>
        <taxon>Pseudomonadati</taxon>
        <taxon>Pseudomonadota</taxon>
        <taxon>Gammaproteobacteria</taxon>
        <taxon>Alteromonadales</taxon>
        <taxon>Shewanellaceae</taxon>
        <taxon>Shewanella</taxon>
    </lineage>
</organism>
<dbReference type="Gene3D" id="2.40.50.100">
    <property type="match status" value="1"/>
</dbReference>
<reference evidence="6 7" key="1">
    <citation type="submission" date="2018-06" db="EMBL/GenBank/DDBJ databases">
        <authorList>
            <consortium name="Pathogen Informatics"/>
            <person name="Doyle S."/>
        </authorList>
    </citation>
    <scope>NUCLEOTIDE SEQUENCE [LARGE SCALE GENOMIC DNA]</scope>
    <source>
        <strain evidence="6 7">NCTC10736</strain>
    </source>
</reference>
<dbReference type="Pfam" id="PF25954">
    <property type="entry name" value="Beta-barrel_RND_2"/>
    <property type="match status" value="1"/>
</dbReference>
<dbReference type="RefSeq" id="WP_115406679.1">
    <property type="nucleotide sequence ID" value="NZ_UGYV01000001.1"/>
</dbReference>
<feature type="domain" description="CzcB-like barrel-sandwich hybrid" evidence="4">
    <location>
        <begin position="46"/>
        <end position="186"/>
    </location>
</feature>
<protein>
    <submittedName>
        <fullName evidence="6">Macrolide-specific efflux protein macA</fullName>
    </submittedName>
</protein>
<feature type="signal peptide" evidence="2">
    <location>
        <begin position="1"/>
        <end position="19"/>
    </location>
</feature>
<dbReference type="Gene3D" id="2.40.30.170">
    <property type="match status" value="1"/>
</dbReference>
<evidence type="ECO:0000259" key="5">
    <source>
        <dbReference type="Pfam" id="PF25989"/>
    </source>
</evidence>
<dbReference type="NCBIfam" id="TIGR01730">
    <property type="entry name" value="RND_mfp"/>
    <property type="match status" value="1"/>
</dbReference>
<dbReference type="InterPro" id="IPR058637">
    <property type="entry name" value="YknX-like_C"/>
</dbReference>
<dbReference type="InterPro" id="IPR058647">
    <property type="entry name" value="BSH_CzcB-like"/>
</dbReference>
<dbReference type="GO" id="GO:1990281">
    <property type="term" value="C:efflux pump complex"/>
    <property type="evidence" value="ECO:0007669"/>
    <property type="project" value="TreeGrafter"/>
</dbReference>
<feature type="domain" description="YknX-like C-terminal permuted SH3-like" evidence="5">
    <location>
        <begin position="274"/>
        <end position="341"/>
    </location>
</feature>
<dbReference type="Pfam" id="PF25973">
    <property type="entry name" value="BSH_CzcB"/>
    <property type="match status" value="1"/>
</dbReference>
<proteinExistence type="inferred from homology"/>
<evidence type="ECO:0000313" key="6">
    <source>
        <dbReference type="EMBL" id="SUI90737.1"/>
    </source>
</evidence>
<dbReference type="Pfam" id="PF25989">
    <property type="entry name" value="YknX_C"/>
    <property type="match status" value="1"/>
</dbReference>
<sequence>MRYLMIGLYLLSFAVHASAVPVTVALPQTGNTNELLPLSGSIKSARVARLSARTDGLVAKVLVDAGSQVSAGQPLLALDDTLAVHQLAQRQADVMAAKTMLAEKQRLLTEAQTLSAQQLFPETERAIRQAALTEAEANLQSLTAALAHQKELVARHQLMAPFAGVISSKQTETGEWVNVGTEIFTLVSQEQLWLDIQVPQEMFQSVATATHVDITADMLPKQQFSGHVSALVPVSDHNARSFLVRLTIPEADRLLMPGTSATATFHLLRAKHSVVVPQDALIRHPDGQFSVFTVQNNIAQRHSVQIGHTSAIGIEILSPLPKDAPVVIRGNESLQDQQSVSVLNPVIGG</sequence>
<accession>A0A380B0H6</accession>
<evidence type="ECO:0000313" key="7">
    <source>
        <dbReference type="Proteomes" id="UP000255061"/>
    </source>
</evidence>
<dbReference type="AlphaFoldDB" id="A0A380B0H6"/>
<dbReference type="SUPFAM" id="SSF111369">
    <property type="entry name" value="HlyD-like secretion proteins"/>
    <property type="match status" value="1"/>
</dbReference>
<evidence type="ECO:0000256" key="1">
    <source>
        <dbReference type="ARBA" id="ARBA00009477"/>
    </source>
</evidence>
<gene>
    <name evidence="6" type="primary">macA_4</name>
    <name evidence="6" type="ORF">NCTC10736_03158</name>
</gene>
<keyword evidence="2" id="KW-0732">Signal</keyword>
<feature type="chain" id="PRO_5016838408" evidence="2">
    <location>
        <begin position="20"/>
        <end position="349"/>
    </location>
</feature>
<dbReference type="GO" id="GO:0015562">
    <property type="term" value="F:efflux transmembrane transporter activity"/>
    <property type="evidence" value="ECO:0007669"/>
    <property type="project" value="TreeGrafter"/>
</dbReference>
<dbReference type="PANTHER" id="PTHR30469">
    <property type="entry name" value="MULTIDRUG RESISTANCE PROTEIN MDTA"/>
    <property type="match status" value="1"/>
</dbReference>
<feature type="domain" description="CusB-like beta-barrel" evidence="3">
    <location>
        <begin position="191"/>
        <end position="265"/>
    </location>
</feature>
<dbReference type="Gene3D" id="1.10.287.470">
    <property type="entry name" value="Helix hairpin bin"/>
    <property type="match status" value="1"/>
</dbReference>
<evidence type="ECO:0000256" key="2">
    <source>
        <dbReference type="SAM" id="SignalP"/>
    </source>
</evidence>
<dbReference type="Gene3D" id="2.40.420.20">
    <property type="match status" value="1"/>
</dbReference>
<dbReference type="Proteomes" id="UP000255061">
    <property type="component" value="Unassembled WGS sequence"/>
</dbReference>
<dbReference type="EMBL" id="UGYV01000001">
    <property type="protein sequence ID" value="SUI90737.1"/>
    <property type="molecule type" value="Genomic_DNA"/>
</dbReference>
<dbReference type="PANTHER" id="PTHR30469:SF15">
    <property type="entry name" value="HLYD FAMILY OF SECRETION PROTEINS"/>
    <property type="match status" value="1"/>
</dbReference>
<evidence type="ECO:0000259" key="3">
    <source>
        <dbReference type="Pfam" id="PF25954"/>
    </source>
</evidence>
<name>A0A380B0H6_9GAMM</name>
<dbReference type="InterPro" id="IPR058792">
    <property type="entry name" value="Beta-barrel_RND_2"/>
</dbReference>
<dbReference type="InterPro" id="IPR006143">
    <property type="entry name" value="RND_pump_MFP"/>
</dbReference>
<comment type="similarity">
    <text evidence="1">Belongs to the membrane fusion protein (MFP) (TC 8.A.1) family.</text>
</comment>